<evidence type="ECO:0000313" key="1">
    <source>
        <dbReference type="EMBL" id="CAH2068475.1"/>
    </source>
</evidence>
<sequence length="138" mass="15644">MIPTCIRAPRSIQGSTDDVTRQTRSIVQIYTDWANHYLERARSRRRAGASGGGLARDCADGLLLADVLEGVTGQKVPRAHRKPRNPQQMVHMLHTRRRPSAVFGRTYGQESYLYPSLNWSCDNDPKTYGTKCIFVYTM</sequence>
<dbReference type="Proteomes" id="UP000837857">
    <property type="component" value="Chromosome 5"/>
</dbReference>
<evidence type="ECO:0008006" key="3">
    <source>
        <dbReference type="Google" id="ProtNLM"/>
    </source>
</evidence>
<gene>
    <name evidence="1" type="ORF">IPOD504_LOCUS14353</name>
</gene>
<dbReference type="Gene3D" id="1.10.418.10">
    <property type="entry name" value="Calponin-like domain"/>
    <property type="match status" value="1"/>
</dbReference>
<proteinExistence type="predicted"/>
<dbReference type="InterPro" id="IPR036872">
    <property type="entry name" value="CH_dom_sf"/>
</dbReference>
<organism evidence="1 2">
    <name type="scientific">Iphiclides podalirius</name>
    <name type="common">scarce swallowtail</name>
    <dbReference type="NCBI Taxonomy" id="110791"/>
    <lineage>
        <taxon>Eukaryota</taxon>
        <taxon>Metazoa</taxon>
        <taxon>Ecdysozoa</taxon>
        <taxon>Arthropoda</taxon>
        <taxon>Hexapoda</taxon>
        <taxon>Insecta</taxon>
        <taxon>Pterygota</taxon>
        <taxon>Neoptera</taxon>
        <taxon>Endopterygota</taxon>
        <taxon>Lepidoptera</taxon>
        <taxon>Glossata</taxon>
        <taxon>Ditrysia</taxon>
        <taxon>Papilionoidea</taxon>
        <taxon>Papilionidae</taxon>
        <taxon>Papilioninae</taxon>
        <taxon>Iphiclides</taxon>
    </lineage>
</organism>
<name>A0ABN8J3N6_9NEOP</name>
<feature type="non-terminal residue" evidence="1">
    <location>
        <position position="1"/>
    </location>
</feature>
<dbReference type="SUPFAM" id="SSF47576">
    <property type="entry name" value="Calponin-homology domain, CH-domain"/>
    <property type="match status" value="1"/>
</dbReference>
<dbReference type="EMBL" id="OW152817">
    <property type="protein sequence ID" value="CAH2068475.1"/>
    <property type="molecule type" value="Genomic_DNA"/>
</dbReference>
<keyword evidence="2" id="KW-1185">Reference proteome</keyword>
<reference evidence="1" key="1">
    <citation type="submission" date="2022-03" db="EMBL/GenBank/DDBJ databases">
        <authorList>
            <person name="Martin H S."/>
        </authorList>
    </citation>
    <scope>NUCLEOTIDE SEQUENCE</scope>
</reference>
<evidence type="ECO:0000313" key="2">
    <source>
        <dbReference type="Proteomes" id="UP000837857"/>
    </source>
</evidence>
<accession>A0ABN8J3N6</accession>
<protein>
    <recommendedName>
        <fullName evidence="3">Protein sickie</fullName>
    </recommendedName>
</protein>